<dbReference type="InterPro" id="IPR010979">
    <property type="entry name" value="Ribosomal_uS13-like_H2TH"/>
</dbReference>
<reference evidence="18 19" key="1">
    <citation type="submission" date="2017-04" db="EMBL/GenBank/DDBJ databases">
        <authorList>
            <person name="Afonso C.L."/>
            <person name="Miller P.J."/>
            <person name="Scott M.A."/>
            <person name="Spackman E."/>
            <person name="Goraichik I."/>
            <person name="Dimitrov K.M."/>
            <person name="Suarez D.L."/>
            <person name="Swayne D.E."/>
        </authorList>
    </citation>
    <scope>NUCLEOTIDE SEQUENCE [LARGE SCALE GENOMIC DNA]</scope>
    <source>
        <strain evidence="18 19">VK13</strain>
    </source>
</reference>
<sequence length="277" mass="31127">MPELPEVEVTKQGIAPIIEGQSITDVVIYDGRLRWPVPIHLKNILTDQKVRLLRRRGKYILFEFEHGTMIIHLGMTGVLRIQEITEPPRKHDRVEFQFGNKVLRLHDPRKFGSIHWHPLSETPVDDMPMLKRLGVEPFGPEFAGALGADLLFKKSRSRTVSVKEFLLAGQCVVGVGNIYCSESLFTAGINPKTPAGKVSLKRYELLAQAIKLTLEKAIQAGGSSLKDFVNSQGEPGHFMVQTKVYDRTGEPCYGCEGLIKQIKQGQRSTFYCPNCQK</sequence>
<evidence type="ECO:0000256" key="10">
    <source>
        <dbReference type="ARBA" id="ARBA00023204"/>
    </source>
</evidence>
<evidence type="ECO:0000259" key="17">
    <source>
        <dbReference type="PROSITE" id="PS51068"/>
    </source>
</evidence>
<dbReference type="Proteomes" id="UP000192708">
    <property type="component" value="Unassembled WGS sequence"/>
</dbReference>
<name>A0A1W2AQP7_9BURK</name>
<dbReference type="GO" id="GO:0003684">
    <property type="term" value="F:damaged DNA binding"/>
    <property type="evidence" value="ECO:0007669"/>
    <property type="project" value="InterPro"/>
</dbReference>
<keyword evidence="19" id="KW-1185">Reference proteome</keyword>
<dbReference type="InterPro" id="IPR035937">
    <property type="entry name" value="FPG_N"/>
</dbReference>
<comment type="function">
    <text evidence="15">Involved in base excision repair of DNA damaged by oxidation or by mutagenic agents. Acts as DNA glycosylase that recognizes and removes damaged bases. Has a preference for oxidized purines, such as 7,8-dihydro-8-oxoguanine (8-oxoG). Has AP (apurinic/apyrimidinic) lyase activity and introduces nicks in the DNA strand. Cleaves the DNA backbone by beta-delta elimination to generate a single-strand break at the site of the removed base with both 3'- and 5'-phosphates.</text>
</comment>
<accession>A0A1W2AQP7</accession>
<keyword evidence="9 15" id="KW-0238">DNA-binding</keyword>
<dbReference type="Gene3D" id="1.10.8.50">
    <property type="match status" value="1"/>
</dbReference>
<dbReference type="InterPro" id="IPR020629">
    <property type="entry name" value="FPG_Glyclase"/>
</dbReference>
<dbReference type="Pfam" id="PF06827">
    <property type="entry name" value="zf-FPG_IleRS"/>
    <property type="match status" value="1"/>
</dbReference>
<dbReference type="EC" id="4.2.99.18" evidence="15"/>
<feature type="active site" description="Proton donor; for delta-elimination activity" evidence="15">
    <location>
        <position position="267"/>
    </location>
</feature>
<feature type="active site" description="Proton donor" evidence="15">
    <location>
        <position position="3"/>
    </location>
</feature>
<dbReference type="GO" id="GO:0140078">
    <property type="term" value="F:class I DNA-(apurinic or apyrimidinic site) endonuclease activity"/>
    <property type="evidence" value="ECO:0007669"/>
    <property type="project" value="UniProtKB-EC"/>
</dbReference>
<feature type="active site" description="Proton donor; for beta-elimination activity" evidence="15">
    <location>
        <position position="58"/>
    </location>
</feature>
<keyword evidence="5 15" id="KW-0227">DNA damage</keyword>
<feature type="binding site" evidence="15">
    <location>
        <position position="158"/>
    </location>
    <ligand>
        <name>DNA</name>
        <dbReference type="ChEBI" id="CHEBI:16991"/>
    </ligand>
</feature>
<comment type="similarity">
    <text evidence="2 15">Belongs to the FPG family.</text>
</comment>
<comment type="cofactor">
    <cofactor evidence="15">
        <name>Zn(2+)</name>
        <dbReference type="ChEBI" id="CHEBI:29105"/>
    </cofactor>
    <text evidence="15">Binds 1 zinc ion per subunit.</text>
</comment>
<dbReference type="FunFam" id="1.10.8.50:FF:000003">
    <property type="entry name" value="Formamidopyrimidine-DNA glycosylase"/>
    <property type="match status" value="1"/>
</dbReference>
<evidence type="ECO:0000313" key="18">
    <source>
        <dbReference type="EMBL" id="SMC62914.1"/>
    </source>
</evidence>
<evidence type="ECO:0000256" key="15">
    <source>
        <dbReference type="HAMAP-Rule" id="MF_00103"/>
    </source>
</evidence>
<keyword evidence="7 15" id="KW-0378">Hydrolase</keyword>
<dbReference type="InterPro" id="IPR015886">
    <property type="entry name" value="H2TH_FPG"/>
</dbReference>
<dbReference type="SMART" id="SM00898">
    <property type="entry name" value="Fapy_DNA_glyco"/>
    <property type="match status" value="1"/>
</dbReference>
<evidence type="ECO:0000256" key="4">
    <source>
        <dbReference type="ARBA" id="ARBA00022723"/>
    </source>
</evidence>
<dbReference type="SUPFAM" id="SSF81624">
    <property type="entry name" value="N-terminal domain of MutM-like DNA repair proteins"/>
    <property type="match status" value="1"/>
</dbReference>
<dbReference type="GO" id="GO:0006284">
    <property type="term" value="P:base-excision repair"/>
    <property type="evidence" value="ECO:0007669"/>
    <property type="project" value="InterPro"/>
</dbReference>
<keyword evidence="13 15" id="KW-0326">Glycosidase</keyword>
<dbReference type="STRING" id="1938817.SAMN06296008_11017"/>
<dbReference type="EMBL" id="FWXJ01000010">
    <property type="protein sequence ID" value="SMC62914.1"/>
    <property type="molecule type" value="Genomic_DNA"/>
</dbReference>
<evidence type="ECO:0000256" key="5">
    <source>
        <dbReference type="ARBA" id="ARBA00022763"/>
    </source>
</evidence>
<comment type="catalytic activity">
    <reaction evidence="14 15">
        <text>2'-deoxyribonucleotide-(2'-deoxyribose 5'-phosphate)-2'-deoxyribonucleotide-DNA = a 3'-end 2'-deoxyribonucleotide-(2,3-dehydro-2,3-deoxyribose 5'-phosphate)-DNA + a 5'-end 5'-phospho-2'-deoxyribonucleoside-DNA + H(+)</text>
        <dbReference type="Rhea" id="RHEA:66592"/>
        <dbReference type="Rhea" id="RHEA-COMP:13180"/>
        <dbReference type="Rhea" id="RHEA-COMP:16897"/>
        <dbReference type="Rhea" id="RHEA-COMP:17067"/>
        <dbReference type="ChEBI" id="CHEBI:15378"/>
        <dbReference type="ChEBI" id="CHEBI:136412"/>
        <dbReference type="ChEBI" id="CHEBI:157695"/>
        <dbReference type="ChEBI" id="CHEBI:167181"/>
        <dbReference type="EC" id="4.2.99.18"/>
    </reaction>
</comment>
<dbReference type="HAMAP" id="MF_00103">
    <property type="entry name" value="Fapy_DNA_glycosyl"/>
    <property type="match status" value="1"/>
</dbReference>
<dbReference type="Gene3D" id="3.20.190.10">
    <property type="entry name" value="MutM-like, N-terminal"/>
    <property type="match status" value="1"/>
</dbReference>
<gene>
    <name evidence="15" type="primary">mutM</name>
    <name evidence="15" type="synonym">fpg</name>
    <name evidence="18" type="ORF">SAMN06296008_11017</name>
</gene>
<dbReference type="Pfam" id="PF06831">
    <property type="entry name" value="H2TH"/>
    <property type="match status" value="1"/>
</dbReference>
<dbReference type="NCBIfam" id="NF002211">
    <property type="entry name" value="PRK01103.1"/>
    <property type="match status" value="1"/>
</dbReference>
<dbReference type="AlphaFoldDB" id="A0A1W2AQP7"/>
<dbReference type="Pfam" id="PF01149">
    <property type="entry name" value="Fapy_DNA_glyco"/>
    <property type="match status" value="1"/>
</dbReference>
<dbReference type="PROSITE" id="PS51068">
    <property type="entry name" value="FPG_CAT"/>
    <property type="match status" value="1"/>
</dbReference>
<dbReference type="GO" id="GO:0034039">
    <property type="term" value="F:8-oxo-7,8-dihydroguanine DNA N-glycosylase activity"/>
    <property type="evidence" value="ECO:0007669"/>
    <property type="project" value="TreeGrafter"/>
</dbReference>
<keyword evidence="12 15" id="KW-0511">Multifunctional enzyme</keyword>
<evidence type="ECO:0000256" key="13">
    <source>
        <dbReference type="ARBA" id="ARBA00023295"/>
    </source>
</evidence>
<feature type="active site" description="Schiff-base intermediate with DNA" evidence="15">
    <location>
        <position position="2"/>
    </location>
</feature>
<evidence type="ECO:0000259" key="16">
    <source>
        <dbReference type="PROSITE" id="PS51066"/>
    </source>
</evidence>
<feature type="binding site" evidence="15">
    <location>
        <position position="91"/>
    </location>
    <ligand>
        <name>DNA</name>
        <dbReference type="ChEBI" id="CHEBI:16991"/>
    </ligand>
</feature>
<dbReference type="CDD" id="cd08966">
    <property type="entry name" value="EcFpg-like_N"/>
    <property type="match status" value="1"/>
</dbReference>
<feature type="domain" description="Formamidopyrimidine-DNA glycosylase catalytic" evidence="17">
    <location>
        <begin position="2"/>
        <end position="112"/>
    </location>
</feature>
<dbReference type="SUPFAM" id="SSF57716">
    <property type="entry name" value="Glucocorticoid receptor-like (DNA-binding domain)"/>
    <property type="match status" value="1"/>
</dbReference>
<evidence type="ECO:0000256" key="11">
    <source>
        <dbReference type="ARBA" id="ARBA00023239"/>
    </source>
</evidence>
<evidence type="ECO:0000256" key="6">
    <source>
        <dbReference type="ARBA" id="ARBA00022771"/>
    </source>
</evidence>
<dbReference type="NCBIfam" id="TIGR00577">
    <property type="entry name" value="fpg"/>
    <property type="match status" value="1"/>
</dbReference>
<dbReference type="OrthoDB" id="9800855at2"/>
<keyword evidence="6 15" id="KW-0863">Zinc-finger</keyword>
<feature type="domain" description="FPG-type" evidence="16">
    <location>
        <begin position="243"/>
        <end position="277"/>
    </location>
</feature>
<evidence type="ECO:0000256" key="1">
    <source>
        <dbReference type="ARBA" id="ARBA00001668"/>
    </source>
</evidence>
<keyword evidence="4 15" id="KW-0479">Metal-binding</keyword>
<dbReference type="PROSITE" id="PS51066">
    <property type="entry name" value="ZF_FPG_2"/>
    <property type="match status" value="1"/>
</dbReference>
<evidence type="ECO:0000313" key="19">
    <source>
        <dbReference type="Proteomes" id="UP000192708"/>
    </source>
</evidence>
<evidence type="ECO:0000256" key="7">
    <source>
        <dbReference type="ARBA" id="ARBA00022801"/>
    </source>
</evidence>
<dbReference type="GO" id="GO:0008270">
    <property type="term" value="F:zinc ion binding"/>
    <property type="evidence" value="ECO:0007669"/>
    <property type="project" value="UniProtKB-UniRule"/>
</dbReference>
<dbReference type="SUPFAM" id="SSF46946">
    <property type="entry name" value="S13-like H2TH domain"/>
    <property type="match status" value="1"/>
</dbReference>
<dbReference type="PANTHER" id="PTHR22993">
    <property type="entry name" value="FORMAMIDOPYRIMIDINE-DNA GLYCOSYLASE"/>
    <property type="match status" value="1"/>
</dbReference>
<keyword evidence="8 15" id="KW-0862">Zinc</keyword>
<organism evidence="18 19">
    <name type="scientific">Polynucleobacter kasalickyi</name>
    <dbReference type="NCBI Taxonomy" id="1938817"/>
    <lineage>
        <taxon>Bacteria</taxon>
        <taxon>Pseudomonadati</taxon>
        <taxon>Pseudomonadota</taxon>
        <taxon>Betaproteobacteria</taxon>
        <taxon>Burkholderiales</taxon>
        <taxon>Burkholderiaceae</taxon>
        <taxon>Polynucleobacter</taxon>
    </lineage>
</organism>
<feature type="binding site" evidence="15">
    <location>
        <position position="109"/>
    </location>
    <ligand>
        <name>DNA</name>
        <dbReference type="ChEBI" id="CHEBI:16991"/>
    </ligand>
</feature>
<dbReference type="InterPro" id="IPR010663">
    <property type="entry name" value="Znf_FPG/IleRS"/>
</dbReference>
<evidence type="ECO:0000256" key="2">
    <source>
        <dbReference type="ARBA" id="ARBA00009409"/>
    </source>
</evidence>
<comment type="subunit">
    <text evidence="3 15">Monomer.</text>
</comment>
<dbReference type="PANTHER" id="PTHR22993:SF9">
    <property type="entry name" value="FORMAMIDOPYRIMIDINE-DNA GLYCOSYLASE"/>
    <property type="match status" value="1"/>
</dbReference>
<dbReference type="RefSeq" id="WP_084283933.1">
    <property type="nucleotide sequence ID" value="NZ_FWXJ01000010.1"/>
</dbReference>
<dbReference type="SMART" id="SM01232">
    <property type="entry name" value="H2TH"/>
    <property type="match status" value="1"/>
</dbReference>
<evidence type="ECO:0000256" key="9">
    <source>
        <dbReference type="ARBA" id="ARBA00023125"/>
    </source>
</evidence>
<evidence type="ECO:0000256" key="14">
    <source>
        <dbReference type="ARBA" id="ARBA00044632"/>
    </source>
</evidence>
<proteinExistence type="inferred from homology"/>
<dbReference type="InterPro" id="IPR000214">
    <property type="entry name" value="Znf_DNA_glyclase/AP_lyase"/>
</dbReference>
<dbReference type="EC" id="3.2.2.23" evidence="15"/>
<protein>
    <recommendedName>
        <fullName evidence="15">Formamidopyrimidine-DNA glycosylase</fullName>
        <shortName evidence="15">Fapy-DNA glycosylase</shortName>
        <ecNumber evidence="15">3.2.2.23</ecNumber>
    </recommendedName>
    <alternativeName>
        <fullName evidence="15">DNA-(apurinic or apyrimidinic site) lyase MutM</fullName>
        <shortName evidence="15">AP lyase MutM</shortName>
        <ecNumber evidence="15">4.2.99.18</ecNumber>
    </alternativeName>
</protein>
<evidence type="ECO:0000256" key="3">
    <source>
        <dbReference type="ARBA" id="ARBA00011245"/>
    </source>
</evidence>
<comment type="catalytic activity">
    <reaction evidence="1 15">
        <text>Hydrolysis of DNA containing ring-opened 7-methylguanine residues, releasing 2,6-diamino-4-hydroxy-5-(N-methyl)formamidopyrimidine.</text>
        <dbReference type="EC" id="3.2.2.23"/>
    </reaction>
</comment>
<evidence type="ECO:0000256" key="8">
    <source>
        <dbReference type="ARBA" id="ARBA00022833"/>
    </source>
</evidence>
<dbReference type="InterPro" id="IPR012319">
    <property type="entry name" value="FPG_cat"/>
</dbReference>
<keyword evidence="11 15" id="KW-0456">Lyase</keyword>
<evidence type="ECO:0000256" key="12">
    <source>
        <dbReference type="ARBA" id="ARBA00023268"/>
    </source>
</evidence>
<keyword evidence="10 15" id="KW-0234">DNA repair</keyword>